<gene>
    <name evidence="1" type="ORF">SMN809_LOCUS73920</name>
</gene>
<comment type="caution">
    <text evidence="1">The sequence shown here is derived from an EMBL/GenBank/DDBJ whole genome shotgun (WGS) entry which is preliminary data.</text>
</comment>
<dbReference type="AlphaFoldDB" id="A0A8S3I7R2"/>
<dbReference type="EMBL" id="CAJOBI010329002">
    <property type="protein sequence ID" value="CAF5195772.1"/>
    <property type="molecule type" value="Genomic_DNA"/>
</dbReference>
<proteinExistence type="predicted"/>
<evidence type="ECO:0000313" key="1">
    <source>
        <dbReference type="EMBL" id="CAF5195772.1"/>
    </source>
</evidence>
<sequence>ALLIDPRTTLLTPDFLTSCQKCDVNIITTELDSYLTHILSPLFSLFDKQWSAANRIDIMRCKPQINIERIVHTMWFTLRTLKQNDQISKLFNQTILWKQNDQQYVQSLQTS</sequence>
<evidence type="ECO:0000313" key="2">
    <source>
        <dbReference type="Proteomes" id="UP000676336"/>
    </source>
</evidence>
<protein>
    <submittedName>
        <fullName evidence="1">Uncharacterized protein</fullName>
    </submittedName>
</protein>
<feature type="non-terminal residue" evidence="1">
    <location>
        <position position="111"/>
    </location>
</feature>
<dbReference type="Proteomes" id="UP000676336">
    <property type="component" value="Unassembled WGS sequence"/>
</dbReference>
<reference evidence="1" key="1">
    <citation type="submission" date="2021-02" db="EMBL/GenBank/DDBJ databases">
        <authorList>
            <person name="Nowell W R."/>
        </authorList>
    </citation>
    <scope>NUCLEOTIDE SEQUENCE</scope>
</reference>
<organism evidence="1 2">
    <name type="scientific">Rotaria magnacalcarata</name>
    <dbReference type="NCBI Taxonomy" id="392030"/>
    <lineage>
        <taxon>Eukaryota</taxon>
        <taxon>Metazoa</taxon>
        <taxon>Spiralia</taxon>
        <taxon>Gnathifera</taxon>
        <taxon>Rotifera</taxon>
        <taxon>Eurotatoria</taxon>
        <taxon>Bdelloidea</taxon>
        <taxon>Philodinida</taxon>
        <taxon>Philodinidae</taxon>
        <taxon>Rotaria</taxon>
    </lineage>
</organism>
<name>A0A8S3I7R2_9BILA</name>
<feature type="non-terminal residue" evidence="1">
    <location>
        <position position="1"/>
    </location>
</feature>
<accession>A0A8S3I7R2</accession>